<evidence type="ECO:0000313" key="4">
    <source>
        <dbReference type="Proteomes" id="UP001642464"/>
    </source>
</evidence>
<keyword evidence="4" id="KW-1185">Reference proteome</keyword>
<evidence type="ECO:0000256" key="2">
    <source>
        <dbReference type="SAM" id="Phobius"/>
    </source>
</evidence>
<comment type="caution">
    <text evidence="3">The sequence shown here is derived from an EMBL/GenBank/DDBJ whole genome shotgun (WGS) entry which is preliminary data.</text>
</comment>
<feature type="compositionally biased region" description="Basic and acidic residues" evidence="1">
    <location>
        <begin position="204"/>
        <end position="219"/>
    </location>
</feature>
<sequence length="236" mass="26820">MEVQMCYSLGAREGLHVWWSGSSNSSGLKMFSQAKGMWMNQKAEAGRSSLTYVKTEDRTQEEGTYERLRHEWFAMYLSSEATLWGSTRRPPKSCDDGWRLGKVLNPGHSGCQEHRSGAQAAQIVMRPEFYEKTIERQDFFVSLIGEVGGAYGIVSTVFFGLYILLWNLEFGYNHREDIANSLGHHEAKAEAKALTEVRLEVPVEKPEKVPDKLPEKAPIDWDDDDLVMEPRKEAVV</sequence>
<evidence type="ECO:0000313" key="3">
    <source>
        <dbReference type="EMBL" id="CAK9015841.1"/>
    </source>
</evidence>
<dbReference type="Proteomes" id="UP001642464">
    <property type="component" value="Unassembled WGS sequence"/>
</dbReference>
<gene>
    <name evidence="3" type="ORF">SCF082_LOCUS12930</name>
</gene>
<evidence type="ECO:0000256" key="1">
    <source>
        <dbReference type="SAM" id="MobiDB-lite"/>
    </source>
</evidence>
<feature type="region of interest" description="Disordered" evidence="1">
    <location>
        <begin position="204"/>
        <end position="224"/>
    </location>
</feature>
<keyword evidence="2" id="KW-0812">Transmembrane</keyword>
<name>A0ABP0JN47_9DINO</name>
<keyword evidence="2" id="KW-1133">Transmembrane helix</keyword>
<feature type="transmembrane region" description="Helical" evidence="2">
    <location>
        <begin position="139"/>
        <end position="165"/>
    </location>
</feature>
<accession>A0ABP0JN47</accession>
<keyword evidence="2" id="KW-0472">Membrane</keyword>
<reference evidence="3 4" key="1">
    <citation type="submission" date="2024-02" db="EMBL/GenBank/DDBJ databases">
        <authorList>
            <person name="Chen Y."/>
            <person name="Shah S."/>
            <person name="Dougan E. K."/>
            <person name="Thang M."/>
            <person name="Chan C."/>
        </authorList>
    </citation>
    <scope>NUCLEOTIDE SEQUENCE [LARGE SCALE GENOMIC DNA]</scope>
</reference>
<proteinExistence type="predicted"/>
<dbReference type="EMBL" id="CAXAMM010007925">
    <property type="protein sequence ID" value="CAK9015841.1"/>
    <property type="molecule type" value="Genomic_DNA"/>
</dbReference>
<organism evidence="3 4">
    <name type="scientific">Durusdinium trenchii</name>
    <dbReference type="NCBI Taxonomy" id="1381693"/>
    <lineage>
        <taxon>Eukaryota</taxon>
        <taxon>Sar</taxon>
        <taxon>Alveolata</taxon>
        <taxon>Dinophyceae</taxon>
        <taxon>Suessiales</taxon>
        <taxon>Symbiodiniaceae</taxon>
        <taxon>Durusdinium</taxon>
    </lineage>
</organism>
<protein>
    <submittedName>
        <fullName evidence="3">Uncharacterized protein</fullName>
    </submittedName>
</protein>